<reference evidence="2 3" key="1">
    <citation type="submission" date="2018-02" db="EMBL/GenBank/DDBJ databases">
        <title>Genome sequence of the basidiomycete white-rot fungus Phlebia centrifuga.</title>
        <authorList>
            <person name="Granchi Z."/>
            <person name="Peng M."/>
            <person name="de Vries R.P."/>
            <person name="Hilden K."/>
            <person name="Makela M.R."/>
            <person name="Grigoriev I."/>
            <person name="Riley R."/>
        </authorList>
    </citation>
    <scope>NUCLEOTIDE SEQUENCE [LARGE SCALE GENOMIC DNA]</scope>
    <source>
        <strain evidence="2 3">FBCC195</strain>
    </source>
</reference>
<evidence type="ECO:0000256" key="1">
    <source>
        <dbReference type="SAM" id="MobiDB-lite"/>
    </source>
</evidence>
<organism evidence="2 3">
    <name type="scientific">Hermanssonia centrifuga</name>
    <dbReference type="NCBI Taxonomy" id="98765"/>
    <lineage>
        <taxon>Eukaryota</taxon>
        <taxon>Fungi</taxon>
        <taxon>Dikarya</taxon>
        <taxon>Basidiomycota</taxon>
        <taxon>Agaricomycotina</taxon>
        <taxon>Agaricomycetes</taxon>
        <taxon>Polyporales</taxon>
        <taxon>Meruliaceae</taxon>
        <taxon>Hermanssonia</taxon>
    </lineage>
</organism>
<evidence type="ECO:0000313" key="3">
    <source>
        <dbReference type="Proteomes" id="UP000186601"/>
    </source>
</evidence>
<dbReference type="EMBL" id="MLYV02000721">
    <property type="protein sequence ID" value="PSR78850.1"/>
    <property type="molecule type" value="Genomic_DNA"/>
</dbReference>
<feature type="compositionally biased region" description="Acidic residues" evidence="1">
    <location>
        <begin position="46"/>
        <end position="63"/>
    </location>
</feature>
<sequence>MEEVNAESECSRGEGFLGSNGGKKDNILAESEAEDEVNSTDHEDGGLDDFEGEVNDEEEEDEDRLLWETNPNFLEPVFSFEGVEDVGIDIY</sequence>
<protein>
    <submittedName>
        <fullName evidence="2">Uncharacterized protein</fullName>
    </submittedName>
</protein>
<name>A0A2R6NX14_9APHY</name>
<keyword evidence="3" id="KW-1185">Reference proteome</keyword>
<comment type="caution">
    <text evidence="2">The sequence shown here is derived from an EMBL/GenBank/DDBJ whole genome shotgun (WGS) entry which is preliminary data.</text>
</comment>
<dbReference type="AlphaFoldDB" id="A0A2R6NX14"/>
<feature type="region of interest" description="Disordered" evidence="1">
    <location>
        <begin position="1"/>
        <end position="64"/>
    </location>
</feature>
<gene>
    <name evidence="2" type="ORF">PHLCEN_2v7264</name>
</gene>
<dbReference type="Proteomes" id="UP000186601">
    <property type="component" value="Unassembled WGS sequence"/>
</dbReference>
<accession>A0A2R6NX14</accession>
<evidence type="ECO:0000313" key="2">
    <source>
        <dbReference type="EMBL" id="PSR78850.1"/>
    </source>
</evidence>
<proteinExistence type="predicted"/>